<gene>
    <name evidence="3" type="ORF">CUZ56_00733</name>
</gene>
<protein>
    <submittedName>
        <fullName evidence="3">Uncharacterized protein</fullName>
    </submittedName>
</protein>
<feature type="compositionally biased region" description="Polar residues" evidence="1">
    <location>
        <begin position="1"/>
        <end position="14"/>
    </location>
</feature>
<proteinExistence type="predicted"/>
<evidence type="ECO:0000313" key="4">
    <source>
        <dbReference type="Proteomes" id="UP000286947"/>
    </source>
</evidence>
<sequence>MNKKTSPSLPTADTENMHDSSEPAQSQPASKPDPTARWSERVKQMTSGYVHHPANGTATEAQHAQRCPLRDMDIQTVADCAEKYIVKRPLTSMVIAATAGAVVTALFAALIGSSKRRH</sequence>
<dbReference type="AlphaFoldDB" id="A0A433SHQ2"/>
<keyword evidence="2" id="KW-0472">Membrane</keyword>
<feature type="region of interest" description="Disordered" evidence="1">
    <location>
        <begin position="1"/>
        <end position="63"/>
    </location>
</feature>
<reference evidence="3 4" key="1">
    <citation type="submission" date="2018-01" db="EMBL/GenBank/DDBJ databases">
        <title>Saezia sanguinis gen. nov., sp. nov., in the order Burkholderiales isolated from human blood.</title>
        <authorList>
            <person name="Medina-Pascual M.J."/>
            <person name="Valdezate S."/>
            <person name="Monzon S."/>
            <person name="Cuesta I."/>
            <person name="Carrasco G."/>
            <person name="Villalon P."/>
            <person name="Saez-Nieto J.A."/>
        </authorList>
    </citation>
    <scope>NUCLEOTIDE SEQUENCE [LARGE SCALE GENOMIC DNA]</scope>
    <source>
        <strain evidence="3 4">CNM695-12</strain>
    </source>
</reference>
<keyword evidence="2" id="KW-0812">Transmembrane</keyword>
<organism evidence="3 4">
    <name type="scientific">Saezia sanguinis</name>
    <dbReference type="NCBI Taxonomy" id="1965230"/>
    <lineage>
        <taxon>Bacteria</taxon>
        <taxon>Pseudomonadati</taxon>
        <taxon>Pseudomonadota</taxon>
        <taxon>Betaproteobacteria</taxon>
        <taxon>Burkholderiales</taxon>
        <taxon>Saeziaceae</taxon>
        <taxon>Saezia</taxon>
    </lineage>
</organism>
<dbReference type="EMBL" id="PQSP01000001">
    <property type="protein sequence ID" value="RUS68246.1"/>
    <property type="molecule type" value="Genomic_DNA"/>
</dbReference>
<keyword evidence="2" id="KW-1133">Transmembrane helix</keyword>
<dbReference type="RefSeq" id="WP_126978239.1">
    <property type="nucleotide sequence ID" value="NZ_CAWUGC010000006.1"/>
</dbReference>
<accession>A0A433SHQ2</accession>
<keyword evidence="4" id="KW-1185">Reference proteome</keyword>
<comment type="caution">
    <text evidence="3">The sequence shown here is derived from an EMBL/GenBank/DDBJ whole genome shotgun (WGS) entry which is preliminary data.</text>
</comment>
<dbReference type="Proteomes" id="UP000286947">
    <property type="component" value="Unassembled WGS sequence"/>
</dbReference>
<name>A0A433SHQ2_9BURK</name>
<evidence type="ECO:0000256" key="1">
    <source>
        <dbReference type="SAM" id="MobiDB-lite"/>
    </source>
</evidence>
<feature type="transmembrane region" description="Helical" evidence="2">
    <location>
        <begin position="93"/>
        <end position="112"/>
    </location>
</feature>
<evidence type="ECO:0000256" key="2">
    <source>
        <dbReference type="SAM" id="Phobius"/>
    </source>
</evidence>
<evidence type="ECO:0000313" key="3">
    <source>
        <dbReference type="EMBL" id="RUS68246.1"/>
    </source>
</evidence>